<comment type="subcellular location">
    <subcellularLocation>
        <location evidence="1">Membrane</location>
        <topology evidence="1">Multi-pass membrane protein</topology>
    </subcellularLocation>
</comment>
<evidence type="ECO:0000313" key="8">
    <source>
        <dbReference type="WBParaSite" id="EVEC_0000237401-mRNA-1"/>
    </source>
</evidence>
<dbReference type="SUPFAM" id="SSF56784">
    <property type="entry name" value="HAD-like"/>
    <property type="match status" value="1"/>
</dbReference>
<evidence type="ECO:0000313" key="7">
    <source>
        <dbReference type="Proteomes" id="UP000274131"/>
    </source>
</evidence>
<keyword evidence="4" id="KW-0812">Transmembrane</keyword>
<dbReference type="PANTHER" id="PTHR24092:SF150">
    <property type="entry name" value="PHOSPHOLIPID-TRANSPORTING ATPASE"/>
    <property type="match status" value="1"/>
</dbReference>
<proteinExistence type="predicted"/>
<reference evidence="6 7" key="2">
    <citation type="submission" date="2018-10" db="EMBL/GenBank/DDBJ databases">
        <authorList>
            <consortium name="Pathogen Informatics"/>
        </authorList>
    </citation>
    <scope>NUCLEOTIDE SEQUENCE [LARGE SCALE GENOMIC DNA]</scope>
</reference>
<dbReference type="GO" id="GO:0045332">
    <property type="term" value="P:phospholipid translocation"/>
    <property type="evidence" value="ECO:0007669"/>
    <property type="project" value="TreeGrafter"/>
</dbReference>
<evidence type="ECO:0000256" key="4">
    <source>
        <dbReference type="SAM" id="Phobius"/>
    </source>
</evidence>
<dbReference type="InterPro" id="IPR023214">
    <property type="entry name" value="HAD_sf"/>
</dbReference>
<feature type="transmembrane region" description="Helical" evidence="4">
    <location>
        <begin position="289"/>
        <end position="307"/>
    </location>
</feature>
<organism evidence="8">
    <name type="scientific">Enterobius vermicularis</name>
    <name type="common">Human pinworm</name>
    <dbReference type="NCBI Taxonomy" id="51028"/>
    <lineage>
        <taxon>Eukaryota</taxon>
        <taxon>Metazoa</taxon>
        <taxon>Ecdysozoa</taxon>
        <taxon>Nematoda</taxon>
        <taxon>Chromadorea</taxon>
        <taxon>Rhabditida</taxon>
        <taxon>Spirurina</taxon>
        <taxon>Oxyuridomorpha</taxon>
        <taxon>Oxyuroidea</taxon>
        <taxon>Oxyuridae</taxon>
        <taxon>Enterobius</taxon>
    </lineage>
</organism>
<dbReference type="Pfam" id="PF16212">
    <property type="entry name" value="PhoLip_ATPase_C"/>
    <property type="match status" value="1"/>
</dbReference>
<keyword evidence="3" id="KW-0460">Magnesium</keyword>
<keyword evidence="4" id="KW-0472">Membrane</keyword>
<dbReference type="PANTHER" id="PTHR24092">
    <property type="entry name" value="PROBABLE PHOSPHOLIPID-TRANSPORTING ATPASE"/>
    <property type="match status" value="1"/>
</dbReference>
<evidence type="ECO:0000259" key="5">
    <source>
        <dbReference type="Pfam" id="PF16212"/>
    </source>
</evidence>
<gene>
    <name evidence="6" type="ORF">EVEC_LOCUS2082</name>
</gene>
<dbReference type="GO" id="GO:0046872">
    <property type="term" value="F:metal ion binding"/>
    <property type="evidence" value="ECO:0007669"/>
    <property type="project" value="UniProtKB-KW"/>
</dbReference>
<sequence>GYRTLCFAYRVLEKNFYDDWAKNYRKTIDIENDMTLIGVAALEDILQELNYAEDVPETIQSLLNAKIRVWMITGDKAETAISCARSSNFFPEEAEERLLKSVDEIKGLLSEFEEIAKPKKYSSISLVNMTVTFVSCYCCLKPEKTTNNWGKEFILTVEGERLLFFHGACNLERTSRVAYSALLLFLAILHCFHRSICFYLIQMWFAFFSAFSCQTVFDQTSVILFNLLFTVLPPIMIGIFEKATDQKFVDPMEYNALQKKAFTITIWPNIKWGAEMCGVASIMFSSPSFWLACALVPITTLFFDFMWKV</sequence>
<protein>
    <submittedName>
        <fullName evidence="8">PhoLip_ATPase_C domain-containing protein</fullName>
    </submittedName>
</protein>
<accession>A0A0N4UXU6</accession>
<keyword evidence="2" id="KW-0479">Metal-binding</keyword>
<evidence type="ECO:0000313" key="6">
    <source>
        <dbReference type="EMBL" id="VDD86939.1"/>
    </source>
</evidence>
<evidence type="ECO:0000256" key="1">
    <source>
        <dbReference type="ARBA" id="ARBA00004141"/>
    </source>
</evidence>
<dbReference type="GO" id="GO:0000166">
    <property type="term" value="F:nucleotide binding"/>
    <property type="evidence" value="ECO:0007669"/>
    <property type="project" value="InterPro"/>
</dbReference>
<feature type="domain" description="P-type ATPase C-terminal" evidence="5">
    <location>
        <begin position="160"/>
        <end position="262"/>
    </location>
</feature>
<dbReference type="AlphaFoldDB" id="A0A0N4UXU6"/>
<dbReference type="WBParaSite" id="EVEC_0000237401-mRNA-1">
    <property type="protein sequence ID" value="EVEC_0000237401-mRNA-1"/>
    <property type="gene ID" value="EVEC_0000237401"/>
</dbReference>
<dbReference type="OrthoDB" id="377733at2759"/>
<dbReference type="InterPro" id="IPR023299">
    <property type="entry name" value="ATPase_P-typ_cyto_dom_N"/>
</dbReference>
<dbReference type="Gene3D" id="3.40.1110.10">
    <property type="entry name" value="Calcium-transporting ATPase, cytoplasmic domain N"/>
    <property type="match status" value="1"/>
</dbReference>
<dbReference type="InterPro" id="IPR036412">
    <property type="entry name" value="HAD-like_sf"/>
</dbReference>
<evidence type="ECO:0000256" key="2">
    <source>
        <dbReference type="ARBA" id="ARBA00022723"/>
    </source>
</evidence>
<feature type="transmembrane region" description="Helical" evidence="4">
    <location>
        <begin position="221"/>
        <end position="240"/>
    </location>
</feature>
<dbReference type="InterPro" id="IPR032630">
    <property type="entry name" value="P_typ_ATPase_c"/>
</dbReference>
<evidence type="ECO:0000256" key="3">
    <source>
        <dbReference type="ARBA" id="ARBA00022842"/>
    </source>
</evidence>
<dbReference type="Proteomes" id="UP000274131">
    <property type="component" value="Unassembled WGS sequence"/>
</dbReference>
<dbReference type="Gene3D" id="3.40.50.1000">
    <property type="entry name" value="HAD superfamily/HAD-like"/>
    <property type="match status" value="1"/>
</dbReference>
<dbReference type="EMBL" id="UXUI01007314">
    <property type="protein sequence ID" value="VDD86939.1"/>
    <property type="molecule type" value="Genomic_DNA"/>
</dbReference>
<keyword evidence="7" id="KW-1185">Reference proteome</keyword>
<dbReference type="GO" id="GO:0140326">
    <property type="term" value="F:ATPase-coupled intramembrane lipid transporter activity"/>
    <property type="evidence" value="ECO:0007669"/>
    <property type="project" value="TreeGrafter"/>
</dbReference>
<name>A0A0N4UXU6_ENTVE</name>
<dbReference type="GO" id="GO:0005886">
    <property type="term" value="C:plasma membrane"/>
    <property type="evidence" value="ECO:0007669"/>
    <property type="project" value="TreeGrafter"/>
</dbReference>
<feature type="transmembrane region" description="Helical" evidence="4">
    <location>
        <begin position="181"/>
        <end position="201"/>
    </location>
</feature>
<keyword evidence="4" id="KW-1133">Transmembrane helix</keyword>
<dbReference type="STRING" id="51028.A0A0N4UXU6"/>
<reference evidence="8" key="1">
    <citation type="submission" date="2017-02" db="UniProtKB">
        <authorList>
            <consortium name="WormBaseParasite"/>
        </authorList>
    </citation>
    <scope>IDENTIFICATION</scope>
</reference>